<dbReference type="AlphaFoldDB" id="A0A6G0Z747"/>
<dbReference type="OrthoDB" id="8194697at2759"/>
<reference evidence="1 2" key="1">
    <citation type="submission" date="2019-08" db="EMBL/GenBank/DDBJ databases">
        <title>Whole genome of Aphis craccivora.</title>
        <authorList>
            <person name="Voronova N.V."/>
            <person name="Shulinski R.S."/>
            <person name="Bandarenka Y.V."/>
            <person name="Zhorov D.G."/>
            <person name="Warner D."/>
        </authorList>
    </citation>
    <scope>NUCLEOTIDE SEQUENCE [LARGE SCALE GENOMIC DNA]</scope>
    <source>
        <strain evidence="1">180601</strain>
        <tissue evidence="1">Whole Body</tissue>
    </source>
</reference>
<evidence type="ECO:0000313" key="2">
    <source>
        <dbReference type="Proteomes" id="UP000478052"/>
    </source>
</evidence>
<protein>
    <submittedName>
        <fullName evidence="1">Uncharacterized protein</fullName>
    </submittedName>
</protein>
<evidence type="ECO:0000313" key="1">
    <source>
        <dbReference type="EMBL" id="KAF0766414.1"/>
    </source>
</evidence>
<gene>
    <name evidence="1" type="ORF">FWK35_00007216</name>
</gene>
<accession>A0A6G0Z747</accession>
<dbReference type="Proteomes" id="UP000478052">
    <property type="component" value="Unassembled WGS sequence"/>
</dbReference>
<organism evidence="1 2">
    <name type="scientific">Aphis craccivora</name>
    <name type="common">Cowpea aphid</name>
    <dbReference type="NCBI Taxonomy" id="307492"/>
    <lineage>
        <taxon>Eukaryota</taxon>
        <taxon>Metazoa</taxon>
        <taxon>Ecdysozoa</taxon>
        <taxon>Arthropoda</taxon>
        <taxon>Hexapoda</taxon>
        <taxon>Insecta</taxon>
        <taxon>Pterygota</taxon>
        <taxon>Neoptera</taxon>
        <taxon>Paraneoptera</taxon>
        <taxon>Hemiptera</taxon>
        <taxon>Sternorrhyncha</taxon>
        <taxon>Aphidomorpha</taxon>
        <taxon>Aphidoidea</taxon>
        <taxon>Aphididae</taxon>
        <taxon>Aphidini</taxon>
        <taxon>Aphis</taxon>
        <taxon>Aphis</taxon>
    </lineage>
</organism>
<comment type="caution">
    <text evidence="1">The sequence shown here is derived from an EMBL/GenBank/DDBJ whole genome shotgun (WGS) entry which is preliminary data.</text>
</comment>
<dbReference type="EMBL" id="VUJU01001197">
    <property type="protein sequence ID" value="KAF0766414.1"/>
    <property type="molecule type" value="Genomic_DNA"/>
</dbReference>
<name>A0A6G0Z747_APHCR</name>
<keyword evidence="2" id="KW-1185">Reference proteome</keyword>
<sequence length="181" mass="20783">MVVVDDYPRFIQNTYVSNRLYQIVTPHTESSNNPADCTSRGVMPSEPAHFSLYWQEPPIIYTDTSLWESSPPPKNIIRELPEARSVVYAARADDVPAEWFARHSIRFGRRSCSEYPNSQRVHFAVLLCELSHTACVSSRSLFKLSPFIDSDSVIRVGDRLNNSMSTHECNRLLVKKWHLAR</sequence>
<proteinExistence type="predicted"/>